<dbReference type="PANTHER" id="PTHR43284:SF1">
    <property type="entry name" value="ASPARAGINE SYNTHETASE"/>
    <property type="match status" value="1"/>
</dbReference>
<dbReference type="PANTHER" id="PTHR43284">
    <property type="entry name" value="ASPARAGINE SYNTHETASE (GLUTAMINE-HYDROLYZING)"/>
    <property type="match status" value="1"/>
</dbReference>
<organism evidence="6">
    <name type="scientific">hydrothermal vent metagenome</name>
    <dbReference type="NCBI Taxonomy" id="652676"/>
    <lineage>
        <taxon>unclassified sequences</taxon>
        <taxon>metagenomes</taxon>
        <taxon>ecological metagenomes</taxon>
    </lineage>
</organism>
<dbReference type="GO" id="GO:0005829">
    <property type="term" value="C:cytosol"/>
    <property type="evidence" value="ECO:0007669"/>
    <property type="project" value="TreeGrafter"/>
</dbReference>
<dbReference type="GO" id="GO:0004066">
    <property type="term" value="F:asparagine synthase (glutamine-hydrolyzing) activity"/>
    <property type="evidence" value="ECO:0007669"/>
    <property type="project" value="UniProtKB-EC"/>
</dbReference>
<dbReference type="NCBIfam" id="TIGR01536">
    <property type="entry name" value="asn_synth_AEB"/>
    <property type="match status" value="1"/>
</dbReference>
<dbReference type="PIRSF" id="PIRSF001589">
    <property type="entry name" value="Asn_synthetase_glu-h"/>
    <property type="match status" value="1"/>
</dbReference>
<dbReference type="CDD" id="cd00712">
    <property type="entry name" value="AsnB"/>
    <property type="match status" value="1"/>
</dbReference>
<accession>A0A3B0W9X3</accession>
<dbReference type="CDD" id="cd01991">
    <property type="entry name" value="Asn_synthase_B_C"/>
    <property type="match status" value="1"/>
</dbReference>
<feature type="domain" description="Glutamine amidotransferase type-2" evidence="5">
    <location>
        <begin position="7"/>
        <end position="217"/>
    </location>
</feature>
<dbReference type="AlphaFoldDB" id="A0A3B0W9X3"/>
<evidence type="ECO:0000256" key="2">
    <source>
        <dbReference type="ARBA" id="ARBA00022741"/>
    </source>
</evidence>
<evidence type="ECO:0000259" key="5">
    <source>
        <dbReference type="PROSITE" id="PS51278"/>
    </source>
</evidence>
<comment type="similarity">
    <text evidence="1">Belongs to the asparagine synthetase family.</text>
</comment>
<evidence type="ECO:0000256" key="1">
    <source>
        <dbReference type="ARBA" id="ARBA00005752"/>
    </source>
</evidence>
<evidence type="ECO:0000313" key="6">
    <source>
        <dbReference type="EMBL" id="VAW46129.1"/>
    </source>
</evidence>
<dbReference type="SUPFAM" id="SSF56235">
    <property type="entry name" value="N-terminal nucleophile aminohydrolases (Ntn hydrolases)"/>
    <property type="match status" value="1"/>
</dbReference>
<dbReference type="InterPro" id="IPR051786">
    <property type="entry name" value="ASN_synthetase/amidase"/>
</dbReference>
<dbReference type="NCBIfam" id="TIGR03104">
    <property type="entry name" value="trio_amidotrans"/>
    <property type="match status" value="1"/>
</dbReference>
<dbReference type="EMBL" id="UOFC01000088">
    <property type="protein sequence ID" value="VAW46129.1"/>
    <property type="molecule type" value="Genomic_DNA"/>
</dbReference>
<keyword evidence="4" id="KW-0315">Glutamine amidotransferase</keyword>
<dbReference type="Pfam" id="PF13537">
    <property type="entry name" value="GATase_7"/>
    <property type="match status" value="1"/>
</dbReference>
<dbReference type="InterPro" id="IPR017932">
    <property type="entry name" value="GATase_2_dom"/>
</dbReference>
<keyword evidence="6" id="KW-0436">Ligase</keyword>
<dbReference type="InterPro" id="IPR033738">
    <property type="entry name" value="AsnB_N"/>
</dbReference>
<dbReference type="SUPFAM" id="SSF52402">
    <property type="entry name" value="Adenine nucleotide alpha hydrolases-like"/>
    <property type="match status" value="1"/>
</dbReference>
<dbReference type="InterPro" id="IPR029055">
    <property type="entry name" value="Ntn_hydrolases_N"/>
</dbReference>
<dbReference type="InterPro" id="IPR001962">
    <property type="entry name" value="Asn_synthase"/>
</dbReference>
<sequence length="612" mass="68916">MKSENMCGICGEIYWDGQSSNGARLNAMLQAMLHRGPDDGGVWQKEHVGLGHRRLSIIDLSEAGHQPMLDKELTLVFNGCIYNYKVLRETLEALGHQFQSHSDTEVILKSYRQWGMECVQYFEGMFALAIWDDDLQQLLLVRDRLGIKPLYYAPVAGGMRFASNTQALLTSDDIDTDIDPVGLHHQLTLHAVIPAPHTILKGIRKLEPGHWMIVNPDGQMFKKCFWHLNTIAPEKIDGKPKPQTEQAWIDSIHERLKEAVLKRLTAADVPVGVLLSGGLDSSLLVALLDEAGVKNIKTFSIGFEDAPEEKGNEFEFSDLVVERYQTEHQKILISNEAVLPRLHEAVEAMSEPMVGQDAVAFYLLSEQVSKSVKVVMSGQGADEVFGGYDWYPKMHQAGMNINLFNSDEAVQAFAPYYFDRAHQEWLDVVDSKYHIEDVTSQLVGDRLTEGGAKTFLDQVLRFDVTTLVVDDPVKRVDNMTMAWGLEARVPFLDHKLVELAMMAPDALKIKQDGKFILKAIARGMVPNEIIDRPKVAFPMPALKYVRGEFFEFMASLLTSPQSKARGIFNQTKLQELLNNPEAKESFTAIQGSKLWHAALLEFWLQKHVDKII</sequence>
<dbReference type="InterPro" id="IPR006426">
    <property type="entry name" value="Asn_synth_AEB"/>
</dbReference>
<dbReference type="InterPro" id="IPR014729">
    <property type="entry name" value="Rossmann-like_a/b/a_fold"/>
</dbReference>
<evidence type="ECO:0000256" key="4">
    <source>
        <dbReference type="ARBA" id="ARBA00022962"/>
    </source>
</evidence>
<gene>
    <name evidence="6" type="ORF">MNBD_GAMMA03-766</name>
</gene>
<evidence type="ECO:0000256" key="3">
    <source>
        <dbReference type="ARBA" id="ARBA00022840"/>
    </source>
</evidence>
<dbReference type="PROSITE" id="PS51278">
    <property type="entry name" value="GATASE_TYPE_2"/>
    <property type="match status" value="1"/>
</dbReference>
<dbReference type="Gene3D" id="3.60.20.10">
    <property type="entry name" value="Glutamine Phosphoribosylpyrophosphate, subunit 1, domain 1"/>
    <property type="match status" value="1"/>
</dbReference>
<dbReference type="Gene3D" id="3.40.50.620">
    <property type="entry name" value="HUPs"/>
    <property type="match status" value="1"/>
</dbReference>
<dbReference type="GO" id="GO:0006529">
    <property type="term" value="P:asparagine biosynthetic process"/>
    <property type="evidence" value="ECO:0007669"/>
    <property type="project" value="InterPro"/>
</dbReference>
<dbReference type="Pfam" id="PF00733">
    <property type="entry name" value="Asn_synthase"/>
    <property type="match status" value="1"/>
</dbReference>
<dbReference type="EC" id="6.3.5.4" evidence="6"/>
<proteinExistence type="inferred from homology"/>
<dbReference type="GO" id="GO:0005524">
    <property type="term" value="F:ATP binding"/>
    <property type="evidence" value="ECO:0007669"/>
    <property type="project" value="UniProtKB-KW"/>
</dbReference>
<dbReference type="InterPro" id="IPR017535">
    <property type="entry name" value="Asparagine_synth"/>
</dbReference>
<reference evidence="6" key="1">
    <citation type="submission" date="2018-06" db="EMBL/GenBank/DDBJ databases">
        <authorList>
            <person name="Zhirakovskaya E."/>
        </authorList>
    </citation>
    <scope>NUCLEOTIDE SEQUENCE</scope>
</reference>
<name>A0A3B0W9X3_9ZZZZ</name>
<keyword evidence="3" id="KW-0067">ATP-binding</keyword>
<protein>
    <submittedName>
        <fullName evidence="6">Asparagine synthetase [glutamine-hydrolyzing]</fullName>
        <ecNumber evidence="6">6.3.5.4</ecNumber>
    </submittedName>
</protein>
<keyword evidence="2" id="KW-0547">Nucleotide-binding</keyword>